<accession>A0ABT8TAG3</accession>
<sequence length="207" mass="23472">MATPARKIKSSTVKNLFKFPSTKTPPYESSLTPYKMVLVESALEKDFCYHLEADSDVSEYYPQPRTFTSPKGEIPKWSYTPDFIVIFKDGVSVYVEVKRSVDELKEIYWYKLGRVAELLRVEKSTLVVADAELIRAPETLHDLKIAHRYRSRNAKISPKGVQVPAPIDLPERIADLCARLPQELVGSVRDYVSKSAVTPVLLHIQSS</sequence>
<dbReference type="RefSeq" id="WP_302711018.1">
    <property type="nucleotide sequence ID" value="NZ_JAULRT010000032.1"/>
</dbReference>
<name>A0ABT8TAG3_9GAMM</name>
<evidence type="ECO:0008006" key="3">
    <source>
        <dbReference type="Google" id="ProtNLM"/>
    </source>
</evidence>
<comment type="caution">
    <text evidence="1">The sequence shown here is derived from an EMBL/GenBank/DDBJ whole genome shotgun (WGS) entry which is preliminary data.</text>
</comment>
<protein>
    <recommendedName>
        <fullName evidence="3">TnsA endonuclease N-terminal domain-containing protein</fullName>
    </recommendedName>
</protein>
<gene>
    <name evidence="1" type="ORF">QWI16_01835</name>
</gene>
<proteinExistence type="predicted"/>
<dbReference type="EMBL" id="JAULRT010000032">
    <property type="protein sequence ID" value="MDO3380895.1"/>
    <property type="molecule type" value="Genomic_DNA"/>
</dbReference>
<evidence type="ECO:0000313" key="1">
    <source>
        <dbReference type="EMBL" id="MDO3380895.1"/>
    </source>
</evidence>
<organism evidence="1 2">
    <name type="scientific">Gilvimarinus algae</name>
    <dbReference type="NCBI Taxonomy" id="3058037"/>
    <lineage>
        <taxon>Bacteria</taxon>
        <taxon>Pseudomonadati</taxon>
        <taxon>Pseudomonadota</taxon>
        <taxon>Gammaproteobacteria</taxon>
        <taxon>Cellvibrionales</taxon>
        <taxon>Cellvibrionaceae</taxon>
        <taxon>Gilvimarinus</taxon>
    </lineage>
</organism>
<reference evidence="1" key="1">
    <citation type="submission" date="2023-07" db="EMBL/GenBank/DDBJ databases">
        <title>Gilvimarinus algae sp. nov., isolated from the surface of Kelp.</title>
        <authorList>
            <person name="Sun Y.Y."/>
            <person name="Gong Y."/>
            <person name="Du Z.J."/>
        </authorList>
    </citation>
    <scope>NUCLEOTIDE SEQUENCE</scope>
    <source>
        <strain evidence="1">SDUM040014</strain>
    </source>
</reference>
<keyword evidence="2" id="KW-1185">Reference proteome</keyword>
<dbReference type="Proteomes" id="UP001168380">
    <property type="component" value="Unassembled WGS sequence"/>
</dbReference>
<evidence type="ECO:0000313" key="2">
    <source>
        <dbReference type="Proteomes" id="UP001168380"/>
    </source>
</evidence>